<dbReference type="GO" id="GO:0051726">
    <property type="term" value="P:regulation of cell cycle"/>
    <property type="evidence" value="ECO:0007669"/>
    <property type="project" value="UniProtKB-ARBA"/>
</dbReference>
<evidence type="ECO:0000256" key="10">
    <source>
        <dbReference type="ARBA" id="ARBA00022853"/>
    </source>
</evidence>
<feature type="compositionally biased region" description="Acidic residues" evidence="19">
    <location>
        <begin position="941"/>
        <end position="955"/>
    </location>
</feature>
<keyword evidence="11" id="KW-0805">Transcription regulation</keyword>
<dbReference type="InterPro" id="IPR001214">
    <property type="entry name" value="SET_dom"/>
</dbReference>
<keyword evidence="7" id="KW-0479">Metal-binding</keyword>
<dbReference type="InterPro" id="IPR046341">
    <property type="entry name" value="SET_dom_sf"/>
</dbReference>
<comment type="catalytic activity">
    <reaction evidence="16">
        <text>L-lysyl(27)-[histone H3] + S-adenosyl-L-methionine = N(6)-methyl-L-lysyl(27)-[histone H3] + S-adenosyl-L-homocysteine + H(+)</text>
        <dbReference type="Rhea" id="RHEA:60296"/>
        <dbReference type="Rhea" id="RHEA-COMP:15544"/>
        <dbReference type="Rhea" id="RHEA-COMP:15548"/>
        <dbReference type="ChEBI" id="CHEBI:15378"/>
        <dbReference type="ChEBI" id="CHEBI:29969"/>
        <dbReference type="ChEBI" id="CHEBI:57856"/>
        <dbReference type="ChEBI" id="CHEBI:59789"/>
        <dbReference type="ChEBI" id="CHEBI:61929"/>
        <dbReference type="EC" id="2.1.1.369"/>
    </reaction>
</comment>
<evidence type="ECO:0000256" key="19">
    <source>
        <dbReference type="SAM" id="MobiDB-lite"/>
    </source>
</evidence>
<dbReference type="CDD" id="cd10539">
    <property type="entry name" value="SET_ATXR5_6-like"/>
    <property type="match status" value="1"/>
</dbReference>
<name>A0A8J5IC38_ZINOF</name>
<dbReference type="Gene3D" id="1.10.10.10">
    <property type="entry name" value="Winged helix-like DNA-binding domain superfamily/Winged helix DNA-binding domain"/>
    <property type="match status" value="1"/>
</dbReference>
<dbReference type="Pfam" id="PF00856">
    <property type="entry name" value="SET"/>
    <property type="match status" value="1"/>
</dbReference>
<evidence type="ECO:0000256" key="2">
    <source>
        <dbReference type="ARBA" id="ARBA00011233"/>
    </source>
</evidence>
<dbReference type="PRINTS" id="PR00056">
    <property type="entry name" value="HSFDOMAIN"/>
</dbReference>
<comment type="caution">
    <text evidence="21">The sequence shown here is derived from an EMBL/GenBank/DDBJ whole genome shotgun (WGS) entry which is preliminary data.</text>
</comment>
<dbReference type="GO" id="GO:0140953">
    <property type="term" value="F:histone H3K27 monomethyltransferase activity"/>
    <property type="evidence" value="ECO:0007669"/>
    <property type="project" value="UniProtKB-EC"/>
</dbReference>
<keyword evidence="12" id="KW-0346">Stress response</keyword>
<dbReference type="GO" id="GO:0008270">
    <property type="term" value="F:zinc ion binding"/>
    <property type="evidence" value="ECO:0007669"/>
    <property type="project" value="UniProtKB-KW"/>
</dbReference>
<comment type="similarity">
    <text evidence="18">Belongs to the HSF family.</text>
</comment>
<evidence type="ECO:0000256" key="4">
    <source>
        <dbReference type="ARBA" id="ARBA00022603"/>
    </source>
</evidence>
<dbReference type="PROSITE" id="PS50280">
    <property type="entry name" value="SET"/>
    <property type="match status" value="1"/>
</dbReference>
<keyword evidence="9" id="KW-0862">Zinc</keyword>
<dbReference type="InterPro" id="IPR053114">
    <property type="entry name" value="ATXR5/ATXR6"/>
</dbReference>
<feature type="region of interest" description="Disordered" evidence="19">
    <location>
        <begin position="937"/>
        <end position="1031"/>
    </location>
</feature>
<dbReference type="SUPFAM" id="SSF82199">
    <property type="entry name" value="SET domain"/>
    <property type="match status" value="1"/>
</dbReference>
<dbReference type="InterPro" id="IPR058039">
    <property type="entry name" value="At3g05675-like_ankyrin"/>
</dbReference>
<evidence type="ECO:0000256" key="15">
    <source>
        <dbReference type="ARBA" id="ARBA00023242"/>
    </source>
</evidence>
<evidence type="ECO:0000256" key="5">
    <source>
        <dbReference type="ARBA" id="ARBA00022679"/>
    </source>
</evidence>
<dbReference type="InterPro" id="IPR036388">
    <property type="entry name" value="WH-like_DNA-bd_sf"/>
</dbReference>
<gene>
    <name evidence="21" type="ORF">ZIOFF_006575</name>
</gene>
<keyword evidence="14" id="KW-0804">Transcription</keyword>
<evidence type="ECO:0000256" key="16">
    <source>
        <dbReference type="ARBA" id="ARBA00052048"/>
    </source>
</evidence>
<dbReference type="GO" id="GO:0032259">
    <property type="term" value="P:methylation"/>
    <property type="evidence" value="ECO:0007669"/>
    <property type="project" value="UniProtKB-KW"/>
</dbReference>
<dbReference type="AlphaFoldDB" id="A0A8J5IC38"/>
<dbReference type="Pfam" id="PF25553">
    <property type="entry name" value="BTB-POZ_ANK-like"/>
    <property type="match status" value="1"/>
</dbReference>
<dbReference type="InterPro" id="IPR000232">
    <property type="entry name" value="HSF_DNA-bd"/>
</dbReference>
<keyword evidence="10" id="KW-0156">Chromatin regulator</keyword>
<keyword evidence="15" id="KW-0539">Nucleus</keyword>
<dbReference type="SUPFAM" id="SSF46785">
    <property type="entry name" value="Winged helix' DNA-binding domain"/>
    <property type="match status" value="1"/>
</dbReference>
<dbReference type="GO" id="GO:0005634">
    <property type="term" value="C:nucleus"/>
    <property type="evidence" value="ECO:0007669"/>
    <property type="project" value="UniProtKB-SubCell"/>
</dbReference>
<sequence>MLMEDEDTPLVVTDEDVKSEVSGCLSRIFTTLATTLDWLPSGFKQSPEAAEQRLFQTLSDVEWMSNILPKLEMMKEFVSNWAIISDHMLAVIQDEKFNSTFWSVKAKLIEVTGKVLDAIGYGSVVLPTPSRVQFLKTWLPYIRELKPILDSKCVEDNSFPHKMDSDLCQNIEGAITSLVLALPSNDQADILADWMKRNEQSSYPDLSEAFEVWCYRAKTAKRRLLVNLDEGGNSALYYSGAVFSLENNIFELDFISEYLTGKKPYSICGNRNSEKLGAKLQPVAAILRAKTNSTRHFSALRYTSGPSCSLPFHSHRLAWLPKSHSGGGPTLPPTPPLRPAQRRVASKPSCARNATPATTTTSSSSATSAIEGSTPSASAPSSLASLRAFGSAPCAPPTGNPSVSYSFLSFLLFYYLRHYISSRSVDLTVSIAEFPLVQTKIVDFFRLQRSSGPEDFGSRKRKKRSGGLVMSKKKRKLLPFNPSEDPDRRLEQMASLATALTATGAVFSNELTYRLGMAPRSANFACSEKGGMQVLSKEDTETLNLCKKMMEKGEWPPLMVVYDPLEGFTVEADRFIRDLTIVTEYVGDVDYLKNREHDDGDSMMTLLSAEDPSKSLVICPDQRSNIARFINGINNHTRDGKKKQNLKCVRFSVNGESRVLLIANRDITKGERLYYDYNGSEQEYPTGHFESRSPEHSVEQAVMATTNRVPPAVEKLSGVEEILPPAADGQRPLLTPFLTKTYQLVDDPSVDDMISWGEDGSTFVVWRPAEFARDLLPKYFKHNNFSSFGFRKIVADRWEFANDCFRRGEKRLLCDIHRRKIVPSAPAVAAPIQVDVSLNLPGTPENSGDEQVILSNSSPGPSPTTPTGSSGPSGSVELMEENDRLRKENARLSRKLAKMKRLCNHITALVSKHAGDGVGQEAASLPSTVLELMPTARAEGEENDELEDDTSTEEDAAMKATSAVPWLGLSPRLFGGTIGRKRDLEEDKDKREPPTAEPKEESSQEHHQQSWVVYCPRPIRRVSNGSGDAGG</sequence>
<keyword evidence="6" id="KW-0949">S-adenosyl-L-methionine</keyword>
<keyword evidence="4" id="KW-0489">Methyltransferase</keyword>
<dbReference type="FunFam" id="1.10.10.10:FF:000037">
    <property type="entry name" value="Heat stress transcription factor B-4"/>
    <property type="match status" value="1"/>
</dbReference>
<reference evidence="21 22" key="1">
    <citation type="submission" date="2020-08" db="EMBL/GenBank/DDBJ databases">
        <title>Plant Genome Project.</title>
        <authorList>
            <person name="Zhang R.-G."/>
        </authorList>
    </citation>
    <scope>NUCLEOTIDE SEQUENCE [LARGE SCALE GENOMIC DNA]</scope>
    <source>
        <tissue evidence="21">Rhizome</tissue>
    </source>
</reference>
<dbReference type="GO" id="GO:0043565">
    <property type="term" value="F:sequence-specific DNA binding"/>
    <property type="evidence" value="ECO:0007669"/>
    <property type="project" value="InterPro"/>
</dbReference>
<keyword evidence="3" id="KW-0597">Phosphoprotein</keyword>
<evidence type="ECO:0000256" key="3">
    <source>
        <dbReference type="ARBA" id="ARBA00022553"/>
    </source>
</evidence>
<dbReference type="Proteomes" id="UP000734854">
    <property type="component" value="Unassembled WGS sequence"/>
</dbReference>
<organism evidence="21 22">
    <name type="scientific">Zingiber officinale</name>
    <name type="common">Ginger</name>
    <name type="synonym">Amomum zingiber</name>
    <dbReference type="NCBI Taxonomy" id="94328"/>
    <lineage>
        <taxon>Eukaryota</taxon>
        <taxon>Viridiplantae</taxon>
        <taxon>Streptophyta</taxon>
        <taxon>Embryophyta</taxon>
        <taxon>Tracheophyta</taxon>
        <taxon>Spermatophyta</taxon>
        <taxon>Magnoliopsida</taxon>
        <taxon>Liliopsida</taxon>
        <taxon>Zingiberales</taxon>
        <taxon>Zingiberaceae</taxon>
        <taxon>Zingiber</taxon>
    </lineage>
</organism>
<evidence type="ECO:0000256" key="18">
    <source>
        <dbReference type="RuleBase" id="RU004020"/>
    </source>
</evidence>
<dbReference type="SMART" id="SM00415">
    <property type="entry name" value="HSF"/>
    <property type="match status" value="1"/>
</dbReference>
<evidence type="ECO:0000256" key="9">
    <source>
        <dbReference type="ARBA" id="ARBA00022833"/>
    </source>
</evidence>
<evidence type="ECO:0000256" key="17">
    <source>
        <dbReference type="ARBA" id="ARBA00066815"/>
    </source>
</evidence>
<feature type="region of interest" description="Disordered" evidence="19">
    <location>
        <begin position="840"/>
        <end position="876"/>
    </location>
</feature>
<evidence type="ECO:0000313" key="22">
    <source>
        <dbReference type="Proteomes" id="UP000734854"/>
    </source>
</evidence>
<evidence type="ECO:0000313" key="21">
    <source>
        <dbReference type="EMBL" id="KAG6532725.1"/>
    </source>
</evidence>
<evidence type="ECO:0000256" key="11">
    <source>
        <dbReference type="ARBA" id="ARBA00023015"/>
    </source>
</evidence>
<feature type="compositionally biased region" description="Basic and acidic residues" evidence="19">
    <location>
        <begin position="980"/>
        <end position="1008"/>
    </location>
</feature>
<dbReference type="Pfam" id="PF00447">
    <property type="entry name" value="HSF_DNA-bind"/>
    <property type="match status" value="1"/>
</dbReference>
<dbReference type="PANTHER" id="PTHR48442">
    <property type="entry name" value="SET DOMAIN-CONTAINING PROTEIN"/>
    <property type="match status" value="1"/>
</dbReference>
<feature type="region of interest" description="Disordered" evidence="19">
    <location>
        <begin position="323"/>
        <end position="375"/>
    </location>
</feature>
<comment type="subunit">
    <text evidence="2">Homotrimer.</text>
</comment>
<keyword evidence="22" id="KW-1185">Reference proteome</keyword>
<keyword evidence="8" id="KW-0863">Zinc-finger</keyword>
<feature type="compositionally biased region" description="Low complexity" evidence="19">
    <location>
        <begin position="865"/>
        <end position="875"/>
    </location>
</feature>
<dbReference type="Gene3D" id="2.170.270.10">
    <property type="entry name" value="SET domain"/>
    <property type="match status" value="1"/>
</dbReference>
<evidence type="ECO:0000256" key="1">
    <source>
        <dbReference type="ARBA" id="ARBA00004123"/>
    </source>
</evidence>
<dbReference type="PANTHER" id="PTHR48442:SF1">
    <property type="entry name" value="SET DOMAIN-CONTAINING PROTEIN"/>
    <property type="match status" value="1"/>
</dbReference>
<accession>A0A8J5IC38</accession>
<evidence type="ECO:0000256" key="6">
    <source>
        <dbReference type="ARBA" id="ARBA00022691"/>
    </source>
</evidence>
<feature type="domain" description="SET" evidence="20">
    <location>
        <begin position="556"/>
        <end position="678"/>
    </location>
</feature>
<keyword evidence="13" id="KW-0238">DNA-binding</keyword>
<evidence type="ECO:0000259" key="20">
    <source>
        <dbReference type="PROSITE" id="PS50280"/>
    </source>
</evidence>
<protein>
    <recommendedName>
        <fullName evidence="17">[histone H3]-lysine(27) N-methyltransferase</fullName>
        <ecNumber evidence="17">2.1.1.369</ecNumber>
    </recommendedName>
</protein>
<evidence type="ECO:0000256" key="7">
    <source>
        <dbReference type="ARBA" id="ARBA00022723"/>
    </source>
</evidence>
<evidence type="ECO:0000256" key="14">
    <source>
        <dbReference type="ARBA" id="ARBA00023163"/>
    </source>
</evidence>
<evidence type="ECO:0000256" key="8">
    <source>
        <dbReference type="ARBA" id="ARBA00022771"/>
    </source>
</evidence>
<feature type="compositionally biased region" description="Low complexity" evidence="19">
    <location>
        <begin position="354"/>
        <end position="375"/>
    </location>
</feature>
<dbReference type="InterPro" id="IPR036390">
    <property type="entry name" value="WH_DNA-bd_sf"/>
</dbReference>
<dbReference type="GO" id="GO:0003700">
    <property type="term" value="F:DNA-binding transcription factor activity"/>
    <property type="evidence" value="ECO:0007669"/>
    <property type="project" value="InterPro"/>
</dbReference>
<keyword evidence="5" id="KW-0808">Transferase</keyword>
<dbReference type="EC" id="2.1.1.369" evidence="17"/>
<proteinExistence type="inferred from homology"/>
<dbReference type="FunFam" id="2.170.270.10:FF:000038">
    <property type="entry name" value="Histone-lysine N-methyltransferase ATXR5"/>
    <property type="match status" value="1"/>
</dbReference>
<dbReference type="GO" id="GO:0006275">
    <property type="term" value="P:regulation of DNA replication"/>
    <property type="evidence" value="ECO:0007669"/>
    <property type="project" value="UniProtKB-ARBA"/>
</dbReference>
<dbReference type="EMBL" id="JACMSC010000002">
    <property type="protein sequence ID" value="KAG6532725.1"/>
    <property type="molecule type" value="Genomic_DNA"/>
</dbReference>
<evidence type="ECO:0000256" key="12">
    <source>
        <dbReference type="ARBA" id="ARBA00023016"/>
    </source>
</evidence>
<comment type="subcellular location">
    <subcellularLocation>
        <location evidence="1">Nucleus</location>
    </subcellularLocation>
</comment>
<evidence type="ECO:0000256" key="13">
    <source>
        <dbReference type="ARBA" id="ARBA00023125"/>
    </source>
</evidence>